<dbReference type="CDD" id="cd11859">
    <property type="entry name" value="SH3_ZO"/>
    <property type="match status" value="1"/>
</dbReference>
<dbReference type="Pfam" id="PF07653">
    <property type="entry name" value="SH3_2"/>
    <property type="match status" value="1"/>
</dbReference>
<keyword evidence="5" id="KW-1185">Reference proteome</keyword>
<protein>
    <submittedName>
        <fullName evidence="4">Tight junction protein ZO-2</fullName>
    </submittedName>
</protein>
<dbReference type="InterPro" id="IPR036028">
    <property type="entry name" value="SH3-like_dom_sf"/>
</dbReference>
<evidence type="ECO:0000256" key="2">
    <source>
        <dbReference type="PROSITE-ProRule" id="PRU00192"/>
    </source>
</evidence>
<dbReference type="PROSITE" id="PS50002">
    <property type="entry name" value="SH3"/>
    <property type="match status" value="1"/>
</dbReference>
<feature type="non-terminal residue" evidence="4">
    <location>
        <position position="1"/>
    </location>
</feature>
<dbReference type="SUPFAM" id="SSF50044">
    <property type="entry name" value="SH3-domain"/>
    <property type="match status" value="1"/>
</dbReference>
<reference evidence="4 5" key="1">
    <citation type="submission" date="2021-06" db="EMBL/GenBank/DDBJ databases">
        <authorList>
            <person name="Palmer J.M."/>
        </authorList>
    </citation>
    <scope>NUCLEOTIDE SEQUENCE [LARGE SCALE GENOMIC DNA]</scope>
    <source>
        <strain evidence="4 5">GA_2019</strain>
        <tissue evidence="4">Muscle</tissue>
    </source>
</reference>
<dbReference type="EMBL" id="JAHRIO010070710">
    <property type="protein sequence ID" value="MEQ2181468.1"/>
    <property type="molecule type" value="Genomic_DNA"/>
</dbReference>
<proteinExistence type="predicted"/>
<comment type="caution">
    <text evidence="4">The sequence shown here is derived from an EMBL/GenBank/DDBJ whole genome shotgun (WGS) entry which is preliminary data.</text>
</comment>
<name>A0ABV0PDF7_9TELE</name>
<dbReference type="Proteomes" id="UP001476798">
    <property type="component" value="Unassembled WGS sequence"/>
</dbReference>
<evidence type="ECO:0000313" key="4">
    <source>
        <dbReference type="EMBL" id="MEQ2181468.1"/>
    </source>
</evidence>
<organism evidence="4 5">
    <name type="scientific">Goodea atripinnis</name>
    <dbReference type="NCBI Taxonomy" id="208336"/>
    <lineage>
        <taxon>Eukaryota</taxon>
        <taxon>Metazoa</taxon>
        <taxon>Chordata</taxon>
        <taxon>Craniata</taxon>
        <taxon>Vertebrata</taxon>
        <taxon>Euteleostomi</taxon>
        <taxon>Actinopterygii</taxon>
        <taxon>Neopterygii</taxon>
        <taxon>Teleostei</taxon>
        <taxon>Neoteleostei</taxon>
        <taxon>Acanthomorphata</taxon>
        <taxon>Ovalentaria</taxon>
        <taxon>Atherinomorphae</taxon>
        <taxon>Cyprinodontiformes</taxon>
        <taxon>Goodeidae</taxon>
        <taxon>Goodea</taxon>
    </lineage>
</organism>
<evidence type="ECO:0000313" key="5">
    <source>
        <dbReference type="Proteomes" id="UP001476798"/>
    </source>
</evidence>
<sequence length="150" mass="17542">FPAFNCNYLSSSERTLLTGWQKWARCRHLSKVWRDVKIHPLCQQRGRNLDLRRLQVNSTDFRGMVREDAVLYLLEIPKGEDVTILAQSKPEGRTHFEYEKEAPQSLPFTRGEIFKVTDTLYDGKLGHWLAIRTDKDNQLLEKGIIPNKSR</sequence>
<dbReference type="PANTHER" id="PTHR13865:SF26">
    <property type="entry name" value="TIGHT JUNCTION PROTEIN ZO-2"/>
    <property type="match status" value="1"/>
</dbReference>
<dbReference type="Gene3D" id="2.30.30.40">
    <property type="entry name" value="SH3 Domains"/>
    <property type="match status" value="1"/>
</dbReference>
<evidence type="ECO:0000256" key="1">
    <source>
        <dbReference type="ARBA" id="ARBA00022443"/>
    </source>
</evidence>
<keyword evidence="1 2" id="KW-0728">SH3 domain</keyword>
<dbReference type="InterPro" id="IPR001452">
    <property type="entry name" value="SH3_domain"/>
</dbReference>
<dbReference type="PANTHER" id="PTHR13865">
    <property type="entry name" value="TIGHT JUNCTION PROTEIN"/>
    <property type="match status" value="1"/>
</dbReference>
<feature type="domain" description="SH3" evidence="3">
    <location>
        <begin position="87"/>
        <end position="150"/>
    </location>
</feature>
<accession>A0ABV0PDF7</accession>
<gene>
    <name evidence="4" type="primary">TJP2</name>
    <name evidence="4" type="ORF">GOODEAATRI_011902</name>
</gene>
<evidence type="ECO:0000259" key="3">
    <source>
        <dbReference type="PROSITE" id="PS50002"/>
    </source>
</evidence>